<proteinExistence type="predicted"/>
<keyword evidence="2" id="KW-1185">Reference proteome</keyword>
<evidence type="ECO:0000313" key="1">
    <source>
        <dbReference type="EMBL" id="SDL38266.1"/>
    </source>
</evidence>
<dbReference type="AlphaFoldDB" id="A0A1G9JLT0"/>
<protein>
    <submittedName>
        <fullName evidence="1">Uncharacterized protein</fullName>
    </submittedName>
</protein>
<reference evidence="2" key="1">
    <citation type="submission" date="2016-10" db="EMBL/GenBank/DDBJ databases">
        <authorList>
            <person name="Varghese N."/>
            <person name="Submissions S."/>
        </authorList>
    </citation>
    <scope>NUCLEOTIDE SEQUENCE [LARGE SCALE GENOMIC DNA]</scope>
    <source>
        <strain evidence="2">DSM 19886</strain>
    </source>
</reference>
<organism evidence="1 2">
    <name type="scientific">Kriegella aquimaris</name>
    <dbReference type="NCBI Taxonomy" id="192904"/>
    <lineage>
        <taxon>Bacteria</taxon>
        <taxon>Pseudomonadati</taxon>
        <taxon>Bacteroidota</taxon>
        <taxon>Flavobacteriia</taxon>
        <taxon>Flavobacteriales</taxon>
        <taxon>Flavobacteriaceae</taxon>
        <taxon>Kriegella</taxon>
    </lineage>
</organism>
<name>A0A1G9JLT0_9FLAO</name>
<evidence type="ECO:0000313" key="2">
    <source>
        <dbReference type="Proteomes" id="UP000199440"/>
    </source>
</evidence>
<dbReference type="OrthoDB" id="9865753at2"/>
<dbReference type="EMBL" id="FNGV01000001">
    <property type="protein sequence ID" value="SDL38266.1"/>
    <property type="molecule type" value="Genomic_DNA"/>
</dbReference>
<sequence>MDFRFVYYKNKKTNSPVREINKRLEYFHNFWSFLFQKNSGTLLITFEKYESHKSLVNKLRNQLEHNPIRGTYNITRLLNHSYFDDSNILLKKDDDLLLLVKQLKDEFFTNYTKQSYNVRNPQRLRNDINSLYKLLSKRKYQKDIIILLKKQLCVNKPITKEFKLNIRFLINLIIVELLYKGYSLPFIKRLPDIILFPKEKKGSFPFNKNRSDFDSENEYIRYKDETVNSITLLQQLSCIDNLFKAKKLKGFYVFRIENLNFDEDEVRIFNVSFYNPQRISKVKFYDNAKLENEFRDLELCFTNNNSNENSLTKSNCNAIVDMEYMPLYWGNTDSSLIKFIKLVEKALEILKNLKYKFVTEPSIFERINYSTYLLLDNNFNYTQAPDFNRFSQQPFRIKRDKQKIFNQILAYINRPVVKIKFQEQLASINAYHAKVDNHSLDFNFNDYWTVLAESLFPNNISGFIDCSIKCFHYKINKSLLVDAKTFLGTSLENKFSPEGLTSYCLKTRELQLLDLWTGSKNGYDAKRFETKYNQVLSKIDNEFIHDIISDIDLYKNHQSLYFEQLNDWIKDIIYQSYAERNLESHNNVITDISYYKLRESFVYIGKVIYQVLIYKCLKDSTDVLDVLKSI</sequence>
<accession>A0A1G9JLT0</accession>
<dbReference type="RefSeq" id="WP_089885122.1">
    <property type="nucleotide sequence ID" value="NZ_FNGV01000001.1"/>
</dbReference>
<gene>
    <name evidence="1" type="ORF">SAMN04488514_101608</name>
</gene>
<dbReference type="Proteomes" id="UP000199440">
    <property type="component" value="Unassembled WGS sequence"/>
</dbReference>